<organism evidence="3 4">
    <name type="scientific">Thiorhodococcus drewsii AZ1</name>
    <dbReference type="NCBI Taxonomy" id="765913"/>
    <lineage>
        <taxon>Bacteria</taxon>
        <taxon>Pseudomonadati</taxon>
        <taxon>Pseudomonadota</taxon>
        <taxon>Gammaproteobacteria</taxon>
        <taxon>Chromatiales</taxon>
        <taxon>Chromatiaceae</taxon>
        <taxon>Thiorhodococcus</taxon>
    </lineage>
</organism>
<keyword evidence="3" id="KW-0808">Transferase</keyword>
<dbReference type="InterPro" id="IPR028098">
    <property type="entry name" value="Glyco_trans_4-like_N"/>
</dbReference>
<dbReference type="Pfam" id="PF00534">
    <property type="entry name" value="Glycos_transf_1"/>
    <property type="match status" value="1"/>
</dbReference>
<feature type="domain" description="Glycosyltransferase subfamily 4-like N-terminal" evidence="2">
    <location>
        <begin position="17"/>
        <end position="173"/>
    </location>
</feature>
<dbReference type="AlphaFoldDB" id="G2E555"/>
<dbReference type="GO" id="GO:1901135">
    <property type="term" value="P:carbohydrate derivative metabolic process"/>
    <property type="evidence" value="ECO:0007669"/>
    <property type="project" value="UniProtKB-ARBA"/>
</dbReference>
<evidence type="ECO:0000313" key="4">
    <source>
        <dbReference type="Proteomes" id="UP000004200"/>
    </source>
</evidence>
<feature type="domain" description="Glycosyl transferase family 1" evidence="1">
    <location>
        <begin position="197"/>
        <end position="340"/>
    </location>
</feature>
<dbReference type="Proteomes" id="UP000004200">
    <property type="component" value="Unassembled WGS sequence"/>
</dbReference>
<dbReference type="STRING" id="765913.ThidrDRAFT_3418"/>
<gene>
    <name evidence="3" type="ORF">ThidrDRAFT_3418</name>
</gene>
<evidence type="ECO:0000313" key="3">
    <source>
        <dbReference type="EMBL" id="EGV28979.1"/>
    </source>
</evidence>
<dbReference type="eggNOG" id="COG0438">
    <property type="taxonomic scope" value="Bacteria"/>
</dbReference>
<name>G2E555_9GAMM</name>
<evidence type="ECO:0000259" key="2">
    <source>
        <dbReference type="Pfam" id="PF13579"/>
    </source>
</evidence>
<sequence length="386" mass="42388">MPDPNRIACFFSTSGHSGVDRAARHLIPALAGRGYRVDLLKVRRHGPVLDAIPDGVRVIDLGSRHTLACLPAVVRYLRRYRPAAMLSDKDRVNRIALFARFISRVPTRLVLRSGTTISIDLASRSVLERWVQRWSMGHLYTFADQVIVASEGVADDMADYTGLARSHIRVVPPPVVPANLFEAIQPIPDHPWFGQPGSPLILSAGELCSRKDFETLIRAFARLRADRPCRLMILGKGAARERLLVLAEQLGVAQDFDLPGYVPNPYAYMAHADLFAFTSRWEGLGFVLIEALAVGTPVVSTDCPSGPDEILGSGRYGPLVAVGDDAGLAVAMAETLDAPLEVDFLRQAARPYEIEASADAYLDAMGLPHRYPAEGLRREELERTDC</sequence>
<dbReference type="SUPFAM" id="SSF53756">
    <property type="entry name" value="UDP-Glycosyltransferase/glycogen phosphorylase"/>
    <property type="match status" value="1"/>
</dbReference>
<keyword evidence="4" id="KW-1185">Reference proteome</keyword>
<comment type="caution">
    <text evidence="3">The sequence shown here is derived from an EMBL/GenBank/DDBJ whole genome shotgun (WGS) entry which is preliminary data.</text>
</comment>
<accession>G2E555</accession>
<dbReference type="EMBL" id="AFWT01000029">
    <property type="protein sequence ID" value="EGV28979.1"/>
    <property type="molecule type" value="Genomic_DNA"/>
</dbReference>
<dbReference type="InterPro" id="IPR001296">
    <property type="entry name" value="Glyco_trans_1"/>
</dbReference>
<evidence type="ECO:0000259" key="1">
    <source>
        <dbReference type="Pfam" id="PF00534"/>
    </source>
</evidence>
<dbReference type="Gene3D" id="3.40.50.2000">
    <property type="entry name" value="Glycogen Phosphorylase B"/>
    <property type="match status" value="2"/>
</dbReference>
<dbReference type="CDD" id="cd03811">
    <property type="entry name" value="GT4_GT28_WabH-like"/>
    <property type="match status" value="1"/>
</dbReference>
<dbReference type="Pfam" id="PF13579">
    <property type="entry name" value="Glyco_trans_4_4"/>
    <property type="match status" value="1"/>
</dbReference>
<dbReference type="RefSeq" id="WP_007042131.1">
    <property type="nucleotide sequence ID" value="NZ_AFWT01000029.1"/>
</dbReference>
<dbReference type="PANTHER" id="PTHR12526">
    <property type="entry name" value="GLYCOSYLTRANSFERASE"/>
    <property type="match status" value="1"/>
</dbReference>
<dbReference type="GO" id="GO:0016757">
    <property type="term" value="F:glycosyltransferase activity"/>
    <property type="evidence" value="ECO:0007669"/>
    <property type="project" value="InterPro"/>
</dbReference>
<dbReference type="PATRIC" id="fig|765913.3.peg.3487"/>
<reference evidence="3 4" key="1">
    <citation type="submission" date="2011-06" db="EMBL/GenBank/DDBJ databases">
        <title>The draft genome of Thiorhodococcus drewsii AZ1.</title>
        <authorList>
            <consortium name="US DOE Joint Genome Institute (JGI-PGF)"/>
            <person name="Lucas S."/>
            <person name="Han J."/>
            <person name="Lapidus A."/>
            <person name="Cheng J.-F."/>
            <person name="Goodwin L."/>
            <person name="Pitluck S."/>
            <person name="Peters L."/>
            <person name="Land M.L."/>
            <person name="Hauser L."/>
            <person name="Vogl K."/>
            <person name="Liu Z."/>
            <person name="Imhoff J."/>
            <person name="Thiel V."/>
            <person name="Frigaard N.-U."/>
            <person name="Bryant D.A."/>
            <person name="Woyke T.J."/>
        </authorList>
    </citation>
    <scope>NUCLEOTIDE SEQUENCE [LARGE SCALE GENOMIC DNA]</scope>
    <source>
        <strain evidence="3 4">AZ1</strain>
    </source>
</reference>
<protein>
    <submittedName>
        <fullName evidence="3">Glycosyl transferase group 1</fullName>
    </submittedName>
</protein>
<proteinExistence type="predicted"/>
<dbReference type="OrthoDB" id="9792269at2"/>